<sequence>MKSISSEPTDALEFALPISEIEDLVKAKDIISLVSKPYFTAAIRSLYPLVMDLMDDQDIIQQVMMTVYYQENQSESVLQAVRTNLISAFQDCGAGSIALAELVFKHPIVLNRTFQRLTKVAILDTENMILSFEKLNTPSTRYFFEVVTAVLSSFALRSEHLELFINHLLMFPASFDGLVSLSGYSCFQTLLEMLFIVKFNRTTEVASKIASAWREGGMGSRMLKYLICSFSYKNRTVTCVDLTRGIADFLVKGLLMDIDYIVESTLEAIPKLTEIIMFSDQSAPYMDLCDFSDHIHMKADAFRSLVDLWICAVRCLMTRLHQNAVSIYSYQDSPTYTPGTIITILDMKQRNIFVVDIFYQFINVLQSGDFSVTLVGDYMYPPLLHLTLQRLTAVARLLCVAGDIRNFHYFKTRGYYPPDYFMDPENTHSTTNHQIGKIYGALPPTAHLTIIGSDDVPIEELCQTDNGAIIEASMLGIVRALLQTNVHTFVNCIFSSLSNDLQCFLSLCTAIDSLLLEYRFMIPQLTEQVLANEHTTTLFSDTLRSISSLISYKSNVKMEEGLINGHRLRLPLKTVFVCSFVQNLYKMLGNEGDRKQLIGKRMLSLQNIKISFTSESQQQKRGLDPLAPFLGEGSLIHRIFRHSSPL</sequence>
<evidence type="ECO:0000313" key="1">
    <source>
        <dbReference type="EMBL" id="EFO62667.1"/>
    </source>
</evidence>
<organism evidence="1 2">
    <name type="scientific">Giardia intestinalis (strain P15)</name>
    <name type="common">Giardia lamblia</name>
    <dbReference type="NCBI Taxonomy" id="658858"/>
    <lineage>
        <taxon>Eukaryota</taxon>
        <taxon>Metamonada</taxon>
        <taxon>Diplomonadida</taxon>
        <taxon>Hexamitidae</taxon>
        <taxon>Giardiinae</taxon>
        <taxon>Giardia</taxon>
    </lineage>
</organism>
<protein>
    <submittedName>
        <fullName evidence="1">Uncharacterized protein</fullName>
    </submittedName>
</protein>
<name>E1F4E0_GIAIA</name>
<reference evidence="1 2" key="1">
    <citation type="journal article" date="2010" name="BMC Genomics">
        <title>Genome analysis and comparative genomics of a Giardia intestinalis assemblage E isolate.</title>
        <authorList>
            <person name="Jerlstrom-Hultqvist J."/>
            <person name="Franzen O."/>
            <person name="Ankarklev J."/>
            <person name="Xu F."/>
            <person name="Nohynkova E."/>
            <person name="Andersson J.O."/>
            <person name="Svard S.G."/>
            <person name="Andersson B."/>
        </authorList>
    </citation>
    <scope>NUCLEOTIDE SEQUENCE [LARGE SCALE GENOMIC DNA]</scope>
    <source>
        <strain evidence="1 2">P15</strain>
    </source>
</reference>
<dbReference type="OMA" id="MDPENTH"/>
<dbReference type="AlphaFoldDB" id="E1F4E0"/>
<dbReference type="OrthoDB" id="10255549at2759"/>
<evidence type="ECO:0000313" key="2">
    <source>
        <dbReference type="Proteomes" id="UP000008974"/>
    </source>
</evidence>
<accession>E1F4E0</accession>
<proteinExistence type="predicted"/>
<dbReference type="EMBL" id="ACVC01000167">
    <property type="protein sequence ID" value="EFO62667.1"/>
    <property type="molecule type" value="Genomic_DNA"/>
</dbReference>
<dbReference type="Proteomes" id="UP000008974">
    <property type="component" value="Unassembled WGS sequence"/>
</dbReference>
<dbReference type="VEuPathDB" id="GiardiaDB:GLP15_3593"/>
<gene>
    <name evidence="1" type="ORF">GLP15_3593</name>
</gene>
<comment type="caution">
    <text evidence="1">The sequence shown here is derived from an EMBL/GenBank/DDBJ whole genome shotgun (WGS) entry which is preliminary data.</text>
</comment>